<organism evidence="1 2">
    <name type="scientific">Oryza sativa subsp. japonica</name>
    <name type="common">Rice</name>
    <dbReference type="NCBI Taxonomy" id="39947"/>
    <lineage>
        <taxon>Eukaryota</taxon>
        <taxon>Viridiplantae</taxon>
        <taxon>Streptophyta</taxon>
        <taxon>Embryophyta</taxon>
        <taxon>Tracheophyta</taxon>
        <taxon>Spermatophyta</taxon>
        <taxon>Magnoliopsida</taxon>
        <taxon>Liliopsida</taxon>
        <taxon>Poales</taxon>
        <taxon>Poaceae</taxon>
        <taxon>BOP clade</taxon>
        <taxon>Oryzoideae</taxon>
        <taxon>Oryzeae</taxon>
        <taxon>Oryzinae</taxon>
        <taxon>Oryza</taxon>
        <taxon>Oryza sativa</taxon>
    </lineage>
</organism>
<feature type="non-terminal residue" evidence="1">
    <location>
        <position position="1"/>
    </location>
</feature>
<dbReference type="Gramene" id="Os03t0199200-01">
    <property type="protein sequence ID" value="Os03t0199200-01"/>
    <property type="gene ID" value="Os03g0199200"/>
</dbReference>
<dbReference type="AlphaFoldDB" id="A0A0N7KGS1"/>
<dbReference type="EMBL" id="AP014959">
    <property type="protein sequence ID" value="BAS82801.1"/>
    <property type="molecule type" value="Genomic_DNA"/>
</dbReference>
<protein>
    <submittedName>
        <fullName evidence="1">Os03g0199200 protein</fullName>
    </submittedName>
</protein>
<reference evidence="2" key="1">
    <citation type="journal article" date="2005" name="Nature">
        <title>The map-based sequence of the rice genome.</title>
        <authorList>
            <consortium name="International rice genome sequencing project (IRGSP)"/>
            <person name="Matsumoto T."/>
            <person name="Wu J."/>
            <person name="Kanamori H."/>
            <person name="Katayose Y."/>
            <person name="Fujisawa M."/>
            <person name="Namiki N."/>
            <person name="Mizuno H."/>
            <person name="Yamamoto K."/>
            <person name="Antonio B.A."/>
            <person name="Baba T."/>
            <person name="Sakata K."/>
            <person name="Nagamura Y."/>
            <person name="Aoki H."/>
            <person name="Arikawa K."/>
            <person name="Arita K."/>
            <person name="Bito T."/>
            <person name="Chiden Y."/>
            <person name="Fujitsuka N."/>
            <person name="Fukunaka R."/>
            <person name="Hamada M."/>
            <person name="Harada C."/>
            <person name="Hayashi A."/>
            <person name="Hijishita S."/>
            <person name="Honda M."/>
            <person name="Hosokawa S."/>
            <person name="Ichikawa Y."/>
            <person name="Idonuma A."/>
            <person name="Iijima M."/>
            <person name="Ikeda M."/>
            <person name="Ikeno M."/>
            <person name="Ito K."/>
            <person name="Ito S."/>
            <person name="Ito T."/>
            <person name="Ito Y."/>
            <person name="Ito Y."/>
            <person name="Iwabuchi A."/>
            <person name="Kamiya K."/>
            <person name="Karasawa W."/>
            <person name="Kurita K."/>
            <person name="Katagiri S."/>
            <person name="Kikuta A."/>
            <person name="Kobayashi H."/>
            <person name="Kobayashi N."/>
            <person name="Machita K."/>
            <person name="Maehara T."/>
            <person name="Masukawa M."/>
            <person name="Mizubayashi T."/>
            <person name="Mukai Y."/>
            <person name="Nagasaki H."/>
            <person name="Nagata Y."/>
            <person name="Naito S."/>
            <person name="Nakashima M."/>
            <person name="Nakama Y."/>
            <person name="Nakamichi Y."/>
            <person name="Nakamura M."/>
            <person name="Meguro A."/>
            <person name="Negishi M."/>
            <person name="Ohta I."/>
            <person name="Ohta T."/>
            <person name="Okamoto M."/>
            <person name="Ono N."/>
            <person name="Saji S."/>
            <person name="Sakaguchi M."/>
            <person name="Sakai K."/>
            <person name="Shibata M."/>
            <person name="Shimokawa T."/>
            <person name="Song J."/>
            <person name="Takazaki Y."/>
            <person name="Terasawa K."/>
            <person name="Tsugane M."/>
            <person name="Tsuji K."/>
            <person name="Ueda S."/>
            <person name="Waki K."/>
            <person name="Yamagata H."/>
            <person name="Yamamoto M."/>
            <person name="Yamamoto S."/>
            <person name="Yamane H."/>
            <person name="Yoshiki S."/>
            <person name="Yoshihara R."/>
            <person name="Yukawa K."/>
            <person name="Zhong H."/>
            <person name="Yano M."/>
            <person name="Yuan Q."/>
            <person name="Ouyang S."/>
            <person name="Liu J."/>
            <person name="Jones K.M."/>
            <person name="Gansberger K."/>
            <person name="Moffat K."/>
            <person name="Hill J."/>
            <person name="Bera J."/>
            <person name="Fadrosh D."/>
            <person name="Jin S."/>
            <person name="Johri S."/>
            <person name="Kim M."/>
            <person name="Overton L."/>
            <person name="Reardon M."/>
            <person name="Tsitrin T."/>
            <person name="Vuong H."/>
            <person name="Weaver B."/>
            <person name="Ciecko A."/>
            <person name="Tallon L."/>
            <person name="Jackson J."/>
            <person name="Pai G."/>
            <person name="Aken S.V."/>
            <person name="Utterback T."/>
            <person name="Reidmuller S."/>
            <person name="Feldblyum T."/>
            <person name="Hsiao J."/>
            <person name="Zismann V."/>
            <person name="Iobst S."/>
            <person name="de Vazeille A.R."/>
            <person name="Buell C.R."/>
            <person name="Ying K."/>
            <person name="Li Y."/>
            <person name="Lu T."/>
            <person name="Huang Y."/>
            <person name="Zhao Q."/>
            <person name="Feng Q."/>
            <person name="Zhang L."/>
            <person name="Zhu J."/>
            <person name="Weng Q."/>
            <person name="Mu J."/>
            <person name="Lu Y."/>
            <person name="Fan D."/>
            <person name="Liu Y."/>
            <person name="Guan J."/>
            <person name="Zhang Y."/>
            <person name="Yu S."/>
            <person name="Liu X."/>
            <person name="Zhang Y."/>
            <person name="Hong G."/>
            <person name="Han B."/>
            <person name="Choisne N."/>
            <person name="Demange N."/>
            <person name="Orjeda G."/>
            <person name="Samain S."/>
            <person name="Cattolico L."/>
            <person name="Pelletier E."/>
            <person name="Couloux A."/>
            <person name="Segurens B."/>
            <person name="Wincker P."/>
            <person name="D'Hont A."/>
            <person name="Scarpelli C."/>
            <person name="Weissenbach J."/>
            <person name="Salanoubat M."/>
            <person name="Quetier F."/>
            <person name="Yu Y."/>
            <person name="Kim H.R."/>
            <person name="Rambo T."/>
            <person name="Currie J."/>
            <person name="Collura K."/>
            <person name="Luo M."/>
            <person name="Yang T."/>
            <person name="Ammiraju J.S.S."/>
            <person name="Engler F."/>
            <person name="Soderlund C."/>
            <person name="Wing R.A."/>
            <person name="Palmer L.E."/>
            <person name="de la Bastide M."/>
            <person name="Spiegel L."/>
            <person name="Nascimento L."/>
            <person name="Zutavern T."/>
            <person name="O'Shaughnessy A."/>
            <person name="Dike S."/>
            <person name="Dedhia N."/>
            <person name="Preston R."/>
            <person name="Balija V."/>
            <person name="McCombie W.R."/>
            <person name="Chow T."/>
            <person name="Chen H."/>
            <person name="Chung M."/>
            <person name="Chen C."/>
            <person name="Shaw J."/>
            <person name="Wu H."/>
            <person name="Hsiao K."/>
            <person name="Chao Y."/>
            <person name="Chu M."/>
            <person name="Cheng C."/>
            <person name="Hour A."/>
            <person name="Lee P."/>
            <person name="Lin S."/>
            <person name="Lin Y."/>
            <person name="Liou J."/>
            <person name="Liu S."/>
            <person name="Hsing Y."/>
            <person name="Raghuvanshi S."/>
            <person name="Mohanty A."/>
            <person name="Bharti A.K."/>
            <person name="Gaur A."/>
            <person name="Gupta V."/>
            <person name="Kumar D."/>
            <person name="Ravi V."/>
            <person name="Vij S."/>
            <person name="Kapur A."/>
            <person name="Khurana P."/>
            <person name="Khurana P."/>
            <person name="Khurana J.P."/>
            <person name="Tyagi A.K."/>
            <person name="Gaikwad K."/>
            <person name="Singh A."/>
            <person name="Dalal V."/>
            <person name="Srivastava S."/>
            <person name="Dixit A."/>
            <person name="Pal A.K."/>
            <person name="Ghazi I.A."/>
            <person name="Yadav M."/>
            <person name="Pandit A."/>
            <person name="Bhargava A."/>
            <person name="Sureshbabu K."/>
            <person name="Batra K."/>
            <person name="Sharma T.R."/>
            <person name="Mohapatra T."/>
            <person name="Singh N.K."/>
            <person name="Messing J."/>
            <person name="Nelson A.B."/>
            <person name="Fuks G."/>
            <person name="Kavchok S."/>
            <person name="Keizer G."/>
            <person name="Linton E."/>
            <person name="Llaca V."/>
            <person name="Song R."/>
            <person name="Tanyolac B."/>
            <person name="Young S."/>
            <person name="Ho-Il K."/>
            <person name="Hahn J.H."/>
            <person name="Sangsakoo G."/>
            <person name="Vanavichit A."/>
            <person name="de Mattos Luiz.A.T."/>
            <person name="Zimmer P.D."/>
            <person name="Malone G."/>
            <person name="Dellagostin O."/>
            <person name="de Oliveira A.C."/>
            <person name="Bevan M."/>
            <person name="Bancroft I."/>
            <person name="Minx P."/>
            <person name="Cordum H."/>
            <person name="Wilson R."/>
            <person name="Cheng Z."/>
            <person name="Jin W."/>
            <person name="Jiang J."/>
            <person name="Leong S.A."/>
            <person name="Iwama H."/>
            <person name="Gojobori T."/>
            <person name="Itoh T."/>
            <person name="Niimura Y."/>
            <person name="Fujii Y."/>
            <person name="Habara T."/>
            <person name="Sakai H."/>
            <person name="Sato Y."/>
            <person name="Wilson G."/>
            <person name="Kumar K."/>
            <person name="McCouch S."/>
            <person name="Juretic N."/>
            <person name="Hoen D."/>
            <person name="Wright S."/>
            <person name="Bruskiewich R."/>
            <person name="Bureau T."/>
            <person name="Miyao A."/>
            <person name="Hirochika H."/>
            <person name="Nishikawa T."/>
            <person name="Kadowaki K."/>
            <person name="Sugiura M."/>
            <person name="Burr B."/>
            <person name="Sasaki T."/>
        </authorList>
    </citation>
    <scope>NUCLEOTIDE SEQUENCE [LARGE SCALE GENOMIC DNA]</scope>
    <source>
        <strain evidence="2">cv. Nipponbare</strain>
    </source>
</reference>
<dbReference type="PaxDb" id="39947-A0A0N7KGS1"/>
<dbReference type="Proteomes" id="UP000059680">
    <property type="component" value="Chromosome 3"/>
</dbReference>
<reference evidence="1 2" key="2">
    <citation type="journal article" date="2013" name="Plant Cell Physiol.">
        <title>Rice Annotation Project Database (RAP-DB): an integrative and interactive database for rice genomics.</title>
        <authorList>
            <person name="Sakai H."/>
            <person name="Lee S.S."/>
            <person name="Tanaka T."/>
            <person name="Numa H."/>
            <person name="Kim J."/>
            <person name="Kawahara Y."/>
            <person name="Wakimoto H."/>
            <person name="Yang C.C."/>
            <person name="Iwamoto M."/>
            <person name="Abe T."/>
            <person name="Yamada Y."/>
            <person name="Muto A."/>
            <person name="Inokuchi H."/>
            <person name="Ikemura T."/>
            <person name="Matsumoto T."/>
            <person name="Sasaki T."/>
            <person name="Itoh T."/>
        </authorList>
    </citation>
    <scope>NUCLEOTIDE SEQUENCE [LARGE SCALE GENOMIC DNA]</scope>
    <source>
        <strain evidence="2">cv. Nipponbare</strain>
    </source>
</reference>
<evidence type="ECO:0000313" key="1">
    <source>
        <dbReference type="EMBL" id="BAS82801.1"/>
    </source>
</evidence>
<accession>A0A0N7KGS1</accession>
<reference evidence="1 2" key="3">
    <citation type="journal article" date="2013" name="Rice">
        <title>Improvement of the Oryza sativa Nipponbare reference genome using next generation sequence and optical map data.</title>
        <authorList>
            <person name="Kawahara Y."/>
            <person name="de la Bastide M."/>
            <person name="Hamilton J.P."/>
            <person name="Kanamori H."/>
            <person name="McCombie W.R."/>
            <person name="Ouyang S."/>
            <person name="Schwartz D.C."/>
            <person name="Tanaka T."/>
            <person name="Wu J."/>
            <person name="Zhou S."/>
            <person name="Childs K.L."/>
            <person name="Davidson R.M."/>
            <person name="Lin H."/>
            <person name="Quesada-Ocampo L."/>
            <person name="Vaillancourt B."/>
            <person name="Sakai H."/>
            <person name="Lee S.S."/>
            <person name="Kim J."/>
            <person name="Numa H."/>
            <person name="Itoh T."/>
            <person name="Buell C.R."/>
            <person name="Matsumoto T."/>
        </authorList>
    </citation>
    <scope>NUCLEOTIDE SEQUENCE [LARGE SCALE GENOMIC DNA]</scope>
    <source>
        <strain evidence="2">cv. Nipponbare</strain>
    </source>
</reference>
<keyword evidence="2" id="KW-1185">Reference proteome</keyword>
<name>A0A0N7KGS1_ORYSJ</name>
<dbReference type="InParanoid" id="A0A0N7KGS1"/>
<evidence type="ECO:0000313" key="2">
    <source>
        <dbReference type="Proteomes" id="UP000059680"/>
    </source>
</evidence>
<gene>
    <name evidence="1" type="ordered locus">Os03g0199200</name>
    <name evidence="1" type="ORF">OSNPB_030199200</name>
</gene>
<proteinExistence type="predicted"/>
<sequence>PGRGPLAVGSLSLRCLSASLCSRSERPSLEGSVDLVYGGYPTKGGEEEADIWNSRGFYAELRDALNPVLRFKDDFITR</sequence>